<keyword evidence="2" id="KW-1185">Reference proteome</keyword>
<name>A0ABR2UTB9_9PEZI</name>
<comment type="caution">
    <text evidence="1">The sequence shown here is derived from an EMBL/GenBank/DDBJ whole genome shotgun (WGS) entry which is preliminary data.</text>
</comment>
<accession>A0ABR2UTB9</accession>
<reference evidence="1 2" key="1">
    <citation type="journal article" date="2024" name="J. Plant Pathol.">
        <title>Sequence and assembly of the genome of Seiridium unicorne, isolate CBS 538.82, causal agent of cypress canker disease.</title>
        <authorList>
            <person name="Scali E."/>
            <person name="Rocca G.D."/>
            <person name="Danti R."/>
            <person name="Garbelotto M."/>
            <person name="Barberini S."/>
            <person name="Baroncelli R."/>
            <person name="Emiliani G."/>
        </authorList>
    </citation>
    <scope>NUCLEOTIDE SEQUENCE [LARGE SCALE GENOMIC DNA]</scope>
    <source>
        <strain evidence="1 2">BM-138-508</strain>
    </source>
</reference>
<sequence>MVGPRLTGPRLTAPAAKLARFITTTTHSGAVPQATTLITSSRAAAPLSQKYAELLKEKNLEGDHSRHIYTRSANRPHPPPRRMRLMQTFTSSASRPAPSGSSSMDFMVLPNLQDTPADSASRLRVPILPDNYDAHHAPPVTIEPVLQGQINVIAADPEKVSVSALTEVEGMTVDGLELRFAHEAPKKEAESGMLTDIWKGLVEDVFGSSNKGKLAV</sequence>
<proteinExistence type="predicted"/>
<evidence type="ECO:0000313" key="2">
    <source>
        <dbReference type="Proteomes" id="UP001408356"/>
    </source>
</evidence>
<dbReference type="EMBL" id="JARVKF010000395">
    <property type="protein sequence ID" value="KAK9417922.1"/>
    <property type="molecule type" value="Genomic_DNA"/>
</dbReference>
<dbReference type="Proteomes" id="UP001408356">
    <property type="component" value="Unassembled WGS sequence"/>
</dbReference>
<gene>
    <name evidence="1" type="ORF">SUNI508_08570</name>
</gene>
<protein>
    <submittedName>
        <fullName evidence="1">Uncharacterized protein</fullName>
    </submittedName>
</protein>
<organism evidence="1 2">
    <name type="scientific">Seiridium unicorne</name>
    <dbReference type="NCBI Taxonomy" id="138068"/>
    <lineage>
        <taxon>Eukaryota</taxon>
        <taxon>Fungi</taxon>
        <taxon>Dikarya</taxon>
        <taxon>Ascomycota</taxon>
        <taxon>Pezizomycotina</taxon>
        <taxon>Sordariomycetes</taxon>
        <taxon>Xylariomycetidae</taxon>
        <taxon>Amphisphaeriales</taxon>
        <taxon>Sporocadaceae</taxon>
        <taxon>Seiridium</taxon>
    </lineage>
</organism>
<evidence type="ECO:0000313" key="1">
    <source>
        <dbReference type="EMBL" id="KAK9417922.1"/>
    </source>
</evidence>